<evidence type="ECO:0000256" key="3">
    <source>
        <dbReference type="SAM" id="MobiDB-lite"/>
    </source>
</evidence>
<dbReference type="EMBL" id="JANBUW010000071">
    <property type="protein sequence ID" value="KAJ2849568.1"/>
    <property type="molecule type" value="Genomic_DNA"/>
</dbReference>
<feature type="compositionally biased region" description="Low complexity" evidence="3">
    <location>
        <begin position="1118"/>
        <end position="1140"/>
    </location>
</feature>
<keyword evidence="2" id="KW-0131">Cell cycle</keyword>
<dbReference type="GO" id="GO:0005829">
    <property type="term" value="C:cytosol"/>
    <property type="evidence" value="ECO:0007669"/>
    <property type="project" value="TreeGrafter"/>
</dbReference>
<sequence length="1255" mass="134465">MLWRFGLQHASNIDKLLEKEDVTLEEVLNDPDLQQELREQTPKVISYLVQPVNLKQMVEYIATEDFFKFTKMAGTACEVLCSNSPAFAEGLTAAYVVRDFEESDESETETEEGGQASQHLLQQLWGVMRLEAGQLDAQQATLFSRVMCSLLQRKPYETLDFIRSQSTAITQFLEHLGVSAVVDLLLKVISLEELEGGPGIIAWLSSQRLVGQLVERLAPDRDPDTHSLAAQVLLDIIAISQCNNPAQPTIGTNALIAELKSAETVGRLADYMLDREAPHATSTLVNCVYIFIELIRRNYSEADLDDHEDDDEEDEEEARVRLPTVDLSEMMGVLADRVGDLVALLRSPRSSTASVPTTQGLREPLGFERLRICELFAELLHCSNMPRLNVLNNGADSPTVAQVRGPEVVLDIGEATGRSAATTPVGQLLKWRLIEHDVLPLCTDLFFKFSLNNFLHSVVYDVMHQVLNLPLSLECNVALIVAAFRDVRITSRIAQASERNDESVRAPRGVRLGFMGHLSGIGEEVARLLELSGAALEPLIAPYIDGDEWLDYVARTLQEAREREQQPLGGERPGPGFAGAADPTDIDMLSEAGGQVFVSRMGLVDAGAGDAYVDDDDDDDVEDERDSDVSHAALMYPNTEDDEISDYMTHSSLYFGRSQGGDDEDQFIIRDIDDDDSDDADGNNDDEDIGPAGRMDRFRSYQNEISPAGPSDDEEDDDRNVPSDDASDSAQAAAAVQPPESGAGSSDGSDEQGNEGSLAACSDCNAIDDEDDGAGSALPATWEDVEETDAYRARRQLNRLSLDGTSAHFDELSHESSEQTNDNSTPIAAPDDAQVSAQPFSSLDEQQPPPMPPRPSDADCANFKDNMARLAAQGSTIKLPALVAGHVEPKGLVQSLLHRESKQRSLSSSELDNIVPASIGRWDPRDSGKTSGGSGSGGGGSSTDDVADCASAQGSESDEGSGGRSRSGSFATRRRRSRSQSAGVGISRAMVIQAAVQGQFPYLDAKTCQFVGQLKTDTVTLGGAAASNGNSRPRSKPIPPISSSSPTMKPTNDNVPPIPQRPPSLPPSSLRMRSSAIASDSDDDDTFPPIPPLPSISMPPTSTIRAGLPTPVSSVGSQAKQHQHPPTQQQYQQSSDKSSSLTYAAVAMSSASNGASALPTPSIVTTGLPSYPSSVAGASKPASLPMTWAAVASSAAGASHNSSVANGRSAVGGGRDRGQRNISAGSKGFSRVPEFPVLPMSPVGKDSPKLFATKK</sequence>
<feature type="compositionally biased region" description="Acidic residues" evidence="3">
    <location>
        <begin position="612"/>
        <end position="626"/>
    </location>
</feature>
<feature type="region of interest" description="Disordered" evidence="3">
    <location>
        <begin position="669"/>
        <end position="786"/>
    </location>
</feature>
<gene>
    <name evidence="4" type="primary">SIT4</name>
    <name evidence="4" type="ORF">IWW36_002543</name>
</gene>
<keyword evidence="5" id="KW-1185">Reference proteome</keyword>
<dbReference type="PANTHER" id="PTHR12634:SF8">
    <property type="entry name" value="FIERY MOUNTAIN, ISOFORM D"/>
    <property type="match status" value="1"/>
</dbReference>
<feature type="compositionally biased region" description="Low complexity" evidence="3">
    <location>
        <begin position="1067"/>
        <end position="1079"/>
    </location>
</feature>
<feature type="region of interest" description="Disordered" evidence="3">
    <location>
        <begin position="1195"/>
        <end position="1255"/>
    </location>
</feature>
<proteinExistence type="inferred from homology"/>
<feature type="compositionally biased region" description="Gly residues" evidence="3">
    <location>
        <begin position="930"/>
        <end position="941"/>
    </location>
</feature>
<feature type="compositionally biased region" description="Low complexity" evidence="3">
    <location>
        <begin position="1095"/>
        <end position="1104"/>
    </location>
</feature>
<dbReference type="GO" id="GO:0005634">
    <property type="term" value="C:nucleus"/>
    <property type="evidence" value="ECO:0007669"/>
    <property type="project" value="TreeGrafter"/>
</dbReference>
<protein>
    <submittedName>
        <fullName evidence="4">Sporulation-induced protein</fullName>
    </submittedName>
</protein>
<dbReference type="OrthoDB" id="295029at2759"/>
<evidence type="ECO:0000256" key="1">
    <source>
        <dbReference type="ARBA" id="ARBA00006180"/>
    </source>
</evidence>
<feature type="compositionally biased region" description="Low complexity" evidence="3">
    <location>
        <begin position="1041"/>
        <end position="1051"/>
    </location>
</feature>
<feature type="compositionally biased region" description="Pro residues" evidence="3">
    <location>
        <begin position="1056"/>
        <end position="1066"/>
    </location>
</feature>
<dbReference type="Proteomes" id="UP001139887">
    <property type="component" value="Unassembled WGS sequence"/>
</dbReference>
<feature type="compositionally biased region" description="Acidic residues" evidence="3">
    <location>
        <begin position="669"/>
        <end position="689"/>
    </location>
</feature>
<feature type="region of interest" description="Disordered" evidence="3">
    <location>
        <begin position="806"/>
        <end position="863"/>
    </location>
</feature>
<evidence type="ECO:0000313" key="5">
    <source>
        <dbReference type="Proteomes" id="UP001139887"/>
    </source>
</evidence>
<dbReference type="GO" id="GO:0019888">
    <property type="term" value="F:protein phosphatase regulator activity"/>
    <property type="evidence" value="ECO:0007669"/>
    <property type="project" value="TreeGrafter"/>
</dbReference>
<comment type="similarity">
    <text evidence="1">Belongs to the SAPS family.</text>
</comment>
<evidence type="ECO:0000256" key="2">
    <source>
        <dbReference type="ARBA" id="ARBA00023306"/>
    </source>
</evidence>
<feature type="region of interest" description="Disordered" evidence="3">
    <location>
        <begin position="609"/>
        <end position="643"/>
    </location>
</feature>
<dbReference type="Pfam" id="PF04499">
    <property type="entry name" value="SAPS"/>
    <property type="match status" value="1"/>
</dbReference>
<feature type="compositionally biased region" description="Low complexity" evidence="3">
    <location>
        <begin position="1195"/>
        <end position="1207"/>
    </location>
</feature>
<accession>A0A9W8LY18</accession>
<name>A0A9W8LY18_9FUNG</name>
<comment type="caution">
    <text evidence="4">The sequence shown here is derived from an EMBL/GenBank/DDBJ whole genome shotgun (WGS) entry which is preliminary data.</text>
</comment>
<feature type="region of interest" description="Disordered" evidence="3">
    <location>
        <begin position="562"/>
        <end position="585"/>
    </location>
</feature>
<evidence type="ECO:0000313" key="4">
    <source>
        <dbReference type="EMBL" id="KAJ2849568.1"/>
    </source>
</evidence>
<feature type="region of interest" description="Disordered" evidence="3">
    <location>
        <begin position="897"/>
        <end position="987"/>
    </location>
</feature>
<feature type="compositionally biased region" description="Polar residues" evidence="3">
    <location>
        <begin position="1162"/>
        <end position="1173"/>
    </location>
</feature>
<feature type="compositionally biased region" description="Polar residues" evidence="3">
    <location>
        <begin position="835"/>
        <end position="845"/>
    </location>
</feature>
<dbReference type="AlphaFoldDB" id="A0A9W8LY18"/>
<feature type="compositionally biased region" description="Low complexity" evidence="3">
    <location>
        <begin position="728"/>
        <end position="747"/>
    </location>
</feature>
<dbReference type="InterPro" id="IPR007587">
    <property type="entry name" value="SAPS"/>
</dbReference>
<feature type="region of interest" description="Disordered" evidence="3">
    <location>
        <begin position="1021"/>
        <end position="1180"/>
    </location>
</feature>
<feature type="compositionally biased region" description="Basic and acidic residues" evidence="3">
    <location>
        <begin position="808"/>
        <end position="817"/>
    </location>
</feature>
<dbReference type="GO" id="GO:0019903">
    <property type="term" value="F:protein phosphatase binding"/>
    <property type="evidence" value="ECO:0007669"/>
    <property type="project" value="InterPro"/>
</dbReference>
<reference evidence="4" key="1">
    <citation type="submission" date="2022-07" db="EMBL/GenBank/DDBJ databases">
        <title>Phylogenomic reconstructions and comparative analyses of Kickxellomycotina fungi.</title>
        <authorList>
            <person name="Reynolds N.K."/>
            <person name="Stajich J.E."/>
            <person name="Barry K."/>
            <person name="Grigoriev I.V."/>
            <person name="Crous P."/>
            <person name="Smith M.E."/>
        </authorList>
    </citation>
    <scope>NUCLEOTIDE SEQUENCE</scope>
    <source>
        <strain evidence="4">NRRL 1566</strain>
    </source>
</reference>
<dbReference type="PANTHER" id="PTHR12634">
    <property type="entry name" value="SIT4 YEAST -ASSOCIATING PROTEIN-RELATED"/>
    <property type="match status" value="1"/>
</dbReference>
<organism evidence="4 5">
    <name type="scientific">Coemansia brasiliensis</name>
    <dbReference type="NCBI Taxonomy" id="2650707"/>
    <lineage>
        <taxon>Eukaryota</taxon>
        <taxon>Fungi</taxon>
        <taxon>Fungi incertae sedis</taxon>
        <taxon>Zoopagomycota</taxon>
        <taxon>Kickxellomycotina</taxon>
        <taxon>Kickxellomycetes</taxon>
        <taxon>Kickxellales</taxon>
        <taxon>Kickxellaceae</taxon>
        <taxon>Coemansia</taxon>
    </lineage>
</organism>